<dbReference type="Pfam" id="PF00583">
    <property type="entry name" value="Acetyltransf_1"/>
    <property type="match status" value="1"/>
</dbReference>
<dbReference type="Proteomes" id="UP001232725">
    <property type="component" value="Unassembled WGS sequence"/>
</dbReference>
<dbReference type="PANTHER" id="PTHR43877">
    <property type="entry name" value="AMINOALKYLPHOSPHONATE N-ACETYLTRANSFERASE-RELATED-RELATED"/>
    <property type="match status" value="1"/>
</dbReference>
<evidence type="ECO:0000256" key="2">
    <source>
        <dbReference type="ARBA" id="ARBA00023315"/>
    </source>
</evidence>
<dbReference type="PROSITE" id="PS51186">
    <property type="entry name" value="GNAT"/>
    <property type="match status" value="1"/>
</dbReference>
<dbReference type="EMBL" id="JAVALS010000022">
    <property type="protein sequence ID" value="MDP5228713.1"/>
    <property type="molecule type" value="Genomic_DNA"/>
</dbReference>
<protein>
    <submittedName>
        <fullName evidence="4">GNAT family N-acetyltransferase</fullName>
    </submittedName>
</protein>
<feature type="domain" description="N-acetyltransferase" evidence="3">
    <location>
        <begin position="3"/>
        <end position="153"/>
    </location>
</feature>
<keyword evidence="5" id="KW-1185">Reference proteome</keyword>
<reference evidence="4 5" key="1">
    <citation type="submission" date="2023-08" db="EMBL/GenBank/DDBJ databases">
        <title>Arthrobacter horti sp. nov., isolated from forest soil.</title>
        <authorList>
            <person name="Park M."/>
        </authorList>
    </citation>
    <scope>NUCLEOTIDE SEQUENCE [LARGE SCALE GENOMIC DNA]</scope>
    <source>
        <strain evidence="4 5">YJM1</strain>
    </source>
</reference>
<dbReference type="Gene3D" id="3.40.630.30">
    <property type="match status" value="1"/>
</dbReference>
<keyword evidence="2" id="KW-0012">Acyltransferase</keyword>
<proteinExistence type="predicted"/>
<evidence type="ECO:0000256" key="1">
    <source>
        <dbReference type="ARBA" id="ARBA00022679"/>
    </source>
</evidence>
<sequence length="153" mass="17091">MELMIERVRVRTEELESFLAAHHHEMAPTAPPESRHALALDGLLAPSVRLFTAQLGRDLVGTGALKELEPGHEELKSMRTDPGHRGQGFGRRLLSFLLEDARRRNVLTLSLETGSADFFEPARALYRAHGFRECGPFGGYAEDPHSVFMTLKL</sequence>
<evidence type="ECO:0000313" key="4">
    <source>
        <dbReference type="EMBL" id="MDP5228713.1"/>
    </source>
</evidence>
<evidence type="ECO:0000259" key="3">
    <source>
        <dbReference type="PROSITE" id="PS51186"/>
    </source>
</evidence>
<keyword evidence="1" id="KW-0808">Transferase</keyword>
<gene>
    <name evidence="4" type="ORF">Q9R02_16270</name>
</gene>
<dbReference type="InterPro" id="IPR050832">
    <property type="entry name" value="Bact_Acetyltransf"/>
</dbReference>
<dbReference type="InterPro" id="IPR016181">
    <property type="entry name" value="Acyl_CoA_acyltransferase"/>
</dbReference>
<comment type="caution">
    <text evidence="4">The sequence shown here is derived from an EMBL/GenBank/DDBJ whole genome shotgun (WGS) entry which is preliminary data.</text>
</comment>
<dbReference type="PANTHER" id="PTHR43877:SF5">
    <property type="entry name" value="BLL8307 PROTEIN"/>
    <property type="match status" value="1"/>
</dbReference>
<name>A0ABT9IT03_9MICC</name>
<accession>A0ABT9IT03</accession>
<dbReference type="SUPFAM" id="SSF55729">
    <property type="entry name" value="Acyl-CoA N-acyltransferases (Nat)"/>
    <property type="match status" value="1"/>
</dbReference>
<organism evidence="4 5">
    <name type="scientific">Arthrobacter horti</name>
    <dbReference type="NCBI Taxonomy" id="3068273"/>
    <lineage>
        <taxon>Bacteria</taxon>
        <taxon>Bacillati</taxon>
        <taxon>Actinomycetota</taxon>
        <taxon>Actinomycetes</taxon>
        <taxon>Micrococcales</taxon>
        <taxon>Micrococcaceae</taxon>
        <taxon>Arthrobacter</taxon>
    </lineage>
</organism>
<dbReference type="InterPro" id="IPR000182">
    <property type="entry name" value="GNAT_dom"/>
</dbReference>
<evidence type="ECO:0000313" key="5">
    <source>
        <dbReference type="Proteomes" id="UP001232725"/>
    </source>
</evidence>
<dbReference type="CDD" id="cd04301">
    <property type="entry name" value="NAT_SF"/>
    <property type="match status" value="1"/>
</dbReference>